<evidence type="ECO:0000259" key="11">
    <source>
        <dbReference type="SMART" id="SM00665"/>
    </source>
</evidence>
<dbReference type="Gene3D" id="2.60.40.1210">
    <property type="entry name" value="Cellobiose dehydrogenase, cytochrome domain"/>
    <property type="match status" value="1"/>
</dbReference>
<evidence type="ECO:0000256" key="7">
    <source>
        <dbReference type="SAM" id="MobiDB-lite"/>
    </source>
</evidence>
<dbReference type="CDD" id="cd09630">
    <property type="entry name" value="CDH_like_cytochrome"/>
    <property type="match status" value="1"/>
</dbReference>
<evidence type="ECO:0000256" key="3">
    <source>
        <dbReference type="ARBA" id="ARBA00022692"/>
    </source>
</evidence>
<feature type="compositionally biased region" description="Acidic residues" evidence="7">
    <location>
        <begin position="458"/>
        <end position="474"/>
    </location>
</feature>
<dbReference type="EMBL" id="GG697397">
    <property type="protein sequence ID" value="EFQ35642.1"/>
    <property type="molecule type" value="Genomic_DNA"/>
</dbReference>
<dbReference type="InterPro" id="IPR006593">
    <property type="entry name" value="Cyt_b561/ferric_Rdtase_TM"/>
</dbReference>
<dbReference type="SMART" id="SM00664">
    <property type="entry name" value="DoH"/>
    <property type="match status" value="1"/>
</dbReference>
<dbReference type="SUPFAM" id="SSF49344">
    <property type="entry name" value="CBD9-like"/>
    <property type="match status" value="1"/>
</dbReference>
<feature type="transmembrane region" description="Helical" evidence="8">
    <location>
        <begin position="276"/>
        <end position="296"/>
    </location>
</feature>
<evidence type="ECO:0000256" key="4">
    <source>
        <dbReference type="ARBA" id="ARBA00022982"/>
    </source>
</evidence>
<keyword evidence="3 8" id="KW-0812">Transmembrane</keyword>
<evidence type="ECO:0000256" key="8">
    <source>
        <dbReference type="SAM" id="Phobius"/>
    </source>
</evidence>
<evidence type="ECO:0000256" key="1">
    <source>
        <dbReference type="ARBA" id="ARBA00004370"/>
    </source>
</evidence>
<dbReference type="PANTHER" id="PTHR47797:SF3">
    <property type="entry name" value="CYTOCHROME B561 DOMAIN-CONTAINING PROTEIN"/>
    <property type="match status" value="1"/>
</dbReference>
<keyword evidence="6 8" id="KW-0472">Membrane</keyword>
<feature type="domain" description="DOMON" evidence="10">
    <location>
        <begin position="89"/>
        <end position="196"/>
    </location>
</feature>
<feature type="transmembrane region" description="Helical" evidence="8">
    <location>
        <begin position="376"/>
        <end position="395"/>
    </location>
</feature>
<dbReference type="GeneID" id="24416151"/>
<accession>E3QXN9</accession>
<dbReference type="OrthoDB" id="19261at2759"/>
<evidence type="ECO:0000313" key="12">
    <source>
        <dbReference type="EMBL" id="EFQ35642.1"/>
    </source>
</evidence>
<dbReference type="AlphaFoldDB" id="E3QXN9"/>
<evidence type="ECO:0008006" key="14">
    <source>
        <dbReference type="Google" id="ProtNLM"/>
    </source>
</evidence>
<dbReference type="SMART" id="SM00665">
    <property type="entry name" value="B561"/>
    <property type="match status" value="1"/>
</dbReference>
<evidence type="ECO:0000259" key="10">
    <source>
        <dbReference type="SMART" id="SM00664"/>
    </source>
</evidence>
<keyword evidence="13" id="KW-1185">Reference proteome</keyword>
<dbReference type="GO" id="GO:0016020">
    <property type="term" value="C:membrane"/>
    <property type="evidence" value="ECO:0007669"/>
    <property type="project" value="UniProtKB-SubCell"/>
</dbReference>
<keyword evidence="2" id="KW-0813">Transport</keyword>
<evidence type="ECO:0000256" key="6">
    <source>
        <dbReference type="ARBA" id="ARBA00023136"/>
    </source>
</evidence>
<dbReference type="HOGENOM" id="CLU_031471_3_0_1"/>
<keyword evidence="9" id="KW-0732">Signal</keyword>
<gene>
    <name evidence="12" type="ORF">GLRG_10786</name>
</gene>
<proteinExistence type="predicted"/>
<evidence type="ECO:0000256" key="9">
    <source>
        <dbReference type="SAM" id="SignalP"/>
    </source>
</evidence>
<evidence type="ECO:0000313" key="13">
    <source>
        <dbReference type="Proteomes" id="UP000008782"/>
    </source>
</evidence>
<feature type="domain" description="Cytochrome b561" evidence="11">
    <location>
        <begin position="276"/>
        <end position="393"/>
    </location>
</feature>
<name>E3QXN9_COLGM</name>
<dbReference type="InterPro" id="IPR015920">
    <property type="entry name" value="Cellobiose_DH-like_cyt"/>
</dbReference>
<dbReference type="PANTHER" id="PTHR47797">
    <property type="entry name" value="DEHYDROGENASE, PUTATIVE (AFU_ORTHOLOGUE AFUA_8G05805)-RELATED"/>
    <property type="match status" value="1"/>
</dbReference>
<feature type="chain" id="PRO_5003180961" description="Cytochrome b561 domain-containing protein" evidence="9">
    <location>
        <begin position="37"/>
        <end position="474"/>
    </location>
</feature>
<dbReference type="STRING" id="645133.E3QXN9"/>
<keyword evidence="4" id="KW-0249">Electron transport</keyword>
<dbReference type="eggNOG" id="ENOG502SQWM">
    <property type="taxonomic scope" value="Eukaryota"/>
</dbReference>
<dbReference type="CDD" id="cd08760">
    <property type="entry name" value="Cyt_b561_FRRS1_like"/>
    <property type="match status" value="1"/>
</dbReference>
<feature type="transmembrane region" description="Helical" evidence="8">
    <location>
        <begin position="334"/>
        <end position="355"/>
    </location>
</feature>
<keyword evidence="5 8" id="KW-1133">Transmembrane helix</keyword>
<feature type="transmembrane region" description="Helical" evidence="8">
    <location>
        <begin position="401"/>
        <end position="421"/>
    </location>
</feature>
<evidence type="ECO:0000256" key="5">
    <source>
        <dbReference type="ARBA" id="ARBA00022989"/>
    </source>
</evidence>
<protein>
    <recommendedName>
        <fullName evidence="14">Cytochrome b561 domain-containing protein</fullName>
    </recommendedName>
</protein>
<organism evidence="13">
    <name type="scientific">Colletotrichum graminicola (strain M1.001 / M2 / FGSC 10212)</name>
    <name type="common">Maize anthracnose fungus</name>
    <name type="synonym">Glomerella graminicola</name>
    <dbReference type="NCBI Taxonomy" id="645133"/>
    <lineage>
        <taxon>Eukaryota</taxon>
        <taxon>Fungi</taxon>
        <taxon>Dikarya</taxon>
        <taxon>Ascomycota</taxon>
        <taxon>Pezizomycotina</taxon>
        <taxon>Sordariomycetes</taxon>
        <taxon>Hypocreomycetidae</taxon>
        <taxon>Glomerellales</taxon>
        <taxon>Glomerellaceae</taxon>
        <taxon>Colletotrichum</taxon>
        <taxon>Colletotrichum graminicola species complex</taxon>
    </lineage>
</organism>
<dbReference type="Gene3D" id="1.20.120.1770">
    <property type="match status" value="1"/>
</dbReference>
<feature type="region of interest" description="Disordered" evidence="7">
    <location>
        <begin position="442"/>
        <end position="474"/>
    </location>
</feature>
<feature type="signal peptide" evidence="9">
    <location>
        <begin position="1"/>
        <end position="36"/>
    </location>
</feature>
<reference evidence="13" key="1">
    <citation type="journal article" date="2012" name="Nat. Genet.">
        <title>Lifestyle transitions in plant pathogenic Colletotrichum fungi deciphered by genome and transcriptome analyses.</title>
        <authorList>
            <person name="O'Connell R.J."/>
            <person name="Thon M.R."/>
            <person name="Hacquard S."/>
            <person name="Amyotte S.G."/>
            <person name="Kleemann J."/>
            <person name="Torres M.F."/>
            <person name="Damm U."/>
            <person name="Buiate E.A."/>
            <person name="Epstein L."/>
            <person name="Alkan N."/>
            <person name="Altmueller J."/>
            <person name="Alvarado-Balderrama L."/>
            <person name="Bauser C.A."/>
            <person name="Becker C."/>
            <person name="Birren B.W."/>
            <person name="Chen Z."/>
            <person name="Choi J."/>
            <person name="Crouch J.A."/>
            <person name="Duvick J.P."/>
            <person name="Farman M.A."/>
            <person name="Gan P."/>
            <person name="Heiman D."/>
            <person name="Henrissat B."/>
            <person name="Howard R.J."/>
            <person name="Kabbage M."/>
            <person name="Koch C."/>
            <person name="Kracher B."/>
            <person name="Kubo Y."/>
            <person name="Law A.D."/>
            <person name="Lebrun M.-H."/>
            <person name="Lee Y.-H."/>
            <person name="Miyara I."/>
            <person name="Moore N."/>
            <person name="Neumann U."/>
            <person name="Nordstroem K."/>
            <person name="Panaccione D.G."/>
            <person name="Panstruga R."/>
            <person name="Place M."/>
            <person name="Proctor R.H."/>
            <person name="Prusky D."/>
            <person name="Rech G."/>
            <person name="Reinhardt R."/>
            <person name="Rollins J.A."/>
            <person name="Rounsley S."/>
            <person name="Schardl C.L."/>
            <person name="Schwartz D.C."/>
            <person name="Shenoy N."/>
            <person name="Shirasu K."/>
            <person name="Sikhakolli U.R."/>
            <person name="Stueber K."/>
            <person name="Sukno S.A."/>
            <person name="Sweigard J.A."/>
            <person name="Takano Y."/>
            <person name="Takahara H."/>
            <person name="Trail F."/>
            <person name="van der Does H.C."/>
            <person name="Voll L.M."/>
            <person name="Will I."/>
            <person name="Young S."/>
            <person name="Zeng Q."/>
            <person name="Zhang J."/>
            <person name="Zhou S."/>
            <person name="Dickman M.B."/>
            <person name="Schulze-Lefert P."/>
            <person name="Ver Loren van Themaat E."/>
            <person name="Ma L.-J."/>
            <person name="Vaillancourt L.J."/>
        </authorList>
    </citation>
    <scope>NUCLEOTIDE SEQUENCE [LARGE SCALE GENOMIC DNA]</scope>
    <source>
        <strain evidence="13">M1.001 / M2 / FGSC 10212</strain>
    </source>
</reference>
<feature type="transmembrane region" description="Helical" evidence="8">
    <location>
        <begin position="308"/>
        <end position="328"/>
    </location>
</feature>
<dbReference type="Proteomes" id="UP000008782">
    <property type="component" value="Unassembled WGS sequence"/>
</dbReference>
<sequence>MATHHAISEPGQGRSWSWFLLALFALHALLLPSVRAEPVQYCRFGDPARPNAVADFCLGLATSRNASTGAHDVYLTLTHTRPRRSAVGWTAVGTGDSMTGSLMFIIYGDPASGERPIVSIRASTGHHQPQLLTRARMNGGDLRVLRSDWMPATARQSVTASVSLVCYSCTLWAGDGAGSGTISATATAQPWIWAWNKAQAFDVYSYDAHLRMHAHHAGNGGWGRFYVDMVRADQSAGAHLPSLPVIRPGVAALGASELPSGLGLAGWMPGSPMLRLHGILMALAFLVAFPAGVVAMRSGSRRAFTYHWMLQALASAAVAGGVTAGLALQREINTVHQVLGLALAGALGLQAFLGWKHHVDFVRIRRRTYISYAHIWVGRGVMLGAQANLLLGLLLGGVVGLLVGFVAGYIALQSALLAIWVRRRAKAAEAEARVAKYDALEAHDDEEEESSFAIASPEEMDIGEEGMDLGEEKK</sequence>
<evidence type="ECO:0000256" key="2">
    <source>
        <dbReference type="ARBA" id="ARBA00022448"/>
    </source>
</evidence>
<comment type="subcellular location">
    <subcellularLocation>
        <location evidence="1">Membrane</location>
    </subcellularLocation>
</comment>
<dbReference type="RefSeq" id="XP_008099662.1">
    <property type="nucleotide sequence ID" value="XM_008101471.1"/>
</dbReference>
<dbReference type="Pfam" id="PF16010">
    <property type="entry name" value="CDH-cyt"/>
    <property type="match status" value="1"/>
</dbReference>
<dbReference type="InterPro" id="IPR005018">
    <property type="entry name" value="DOMON_domain"/>
</dbReference>
<dbReference type="VEuPathDB" id="FungiDB:GLRG_10786"/>